<dbReference type="InterPro" id="IPR037010">
    <property type="entry name" value="VitB12-dep_Met_synth_activ_sf"/>
</dbReference>
<dbReference type="GO" id="GO:0032259">
    <property type="term" value="P:methylation"/>
    <property type="evidence" value="ECO:0007669"/>
    <property type="project" value="UniProtKB-KW"/>
</dbReference>
<evidence type="ECO:0000313" key="4">
    <source>
        <dbReference type="Proteomes" id="UP000509429"/>
    </source>
</evidence>
<organism evidence="3 4">
    <name type="scientific">Candidatus Ruthia endofausta</name>
    <dbReference type="NCBI Taxonomy" id="2738852"/>
    <lineage>
        <taxon>Bacteria</taxon>
        <taxon>Pseudomonadati</taxon>
        <taxon>Pseudomonadota</taxon>
        <taxon>Gammaproteobacteria</taxon>
        <taxon>Candidatus Pseudothioglobaceae</taxon>
        <taxon>Candidatus Ruthturnera</taxon>
    </lineage>
</organism>
<dbReference type="SUPFAM" id="SSF56507">
    <property type="entry name" value="Methionine synthase activation domain-like"/>
    <property type="match status" value="1"/>
</dbReference>
<dbReference type="GO" id="GO:0008705">
    <property type="term" value="F:methionine synthase activity"/>
    <property type="evidence" value="ECO:0007669"/>
    <property type="project" value="InterPro"/>
</dbReference>
<keyword evidence="1" id="KW-0808">Transferase</keyword>
<proteinExistence type="predicted"/>
<name>A0A6N0HNT3_9GAMM</name>
<dbReference type="Gene3D" id="1.10.288.10">
    <property type="entry name" value="Cobalamin-dependent Methionine Synthase, domain 2"/>
    <property type="match status" value="1"/>
</dbReference>
<evidence type="ECO:0000256" key="1">
    <source>
        <dbReference type="PROSITE-ProRule" id="PRU00346"/>
    </source>
</evidence>
<reference evidence="3 4" key="1">
    <citation type="submission" date="2020-05" db="EMBL/GenBank/DDBJ databases">
        <title>Horizontal transmission and recombination maintain forever young bacterial symbiont genomes.</title>
        <authorList>
            <person name="Russell S.L."/>
            <person name="Pepper-Tunick E."/>
            <person name="Svedberg J."/>
            <person name="Byrne A."/>
            <person name="Ruelas Castillo J."/>
            <person name="Vollmers C."/>
            <person name="Beinart R.A."/>
            <person name="Corbett-Detig R."/>
        </authorList>
    </citation>
    <scope>NUCLEOTIDE SEQUENCE [LARGE SCALE GENOMIC DNA]</scope>
    <source>
        <strain evidence="3">JDF_Ridge</strain>
    </source>
</reference>
<dbReference type="InterPro" id="IPR004223">
    <property type="entry name" value="VitB12-dep_Met_synth_activ_dom"/>
</dbReference>
<dbReference type="EMBL" id="CP054490">
    <property type="protein sequence ID" value="QKQ24008.1"/>
    <property type="molecule type" value="Genomic_DNA"/>
</dbReference>
<dbReference type="AlphaFoldDB" id="A0A6N0HNT3"/>
<accession>A0A6N0HNT3</accession>
<dbReference type="Proteomes" id="UP000509429">
    <property type="component" value="Chromosome"/>
</dbReference>
<dbReference type="KEGG" id="reo:HUE58_02250"/>
<keyword evidence="4" id="KW-1185">Reference proteome</keyword>
<evidence type="ECO:0000313" key="3">
    <source>
        <dbReference type="EMBL" id="QKQ24008.1"/>
    </source>
</evidence>
<gene>
    <name evidence="3" type="ORF">HUE58_02250</name>
</gene>
<keyword evidence="1" id="KW-0489">Methyltransferase</keyword>
<feature type="domain" description="AdoMet activation" evidence="2">
    <location>
        <begin position="1"/>
        <end position="49"/>
    </location>
</feature>
<evidence type="ECO:0000259" key="2">
    <source>
        <dbReference type="PROSITE" id="PS50974"/>
    </source>
</evidence>
<dbReference type="Pfam" id="PF02965">
    <property type="entry name" value="Met_synt_B12"/>
    <property type="match status" value="1"/>
</dbReference>
<sequence>MPFFRTWELAGKFPDILTDEIVDESVSTLFDDTEALFKKVIDKKMTHRQ</sequence>
<dbReference type="PROSITE" id="PS50974">
    <property type="entry name" value="ADOMET_ACTIVATION"/>
    <property type="match status" value="1"/>
</dbReference>
<protein>
    <recommendedName>
        <fullName evidence="2">AdoMet activation domain-containing protein</fullName>
    </recommendedName>
</protein>